<evidence type="ECO:0000256" key="1">
    <source>
        <dbReference type="SAM" id="Phobius"/>
    </source>
</evidence>
<comment type="caution">
    <text evidence="2">The sequence shown here is derived from an EMBL/GenBank/DDBJ whole genome shotgun (WGS) entry which is preliminary data.</text>
</comment>
<accession>A0A0B2ASY5</accession>
<feature type="transmembrane region" description="Helical" evidence="1">
    <location>
        <begin position="153"/>
        <end position="174"/>
    </location>
</feature>
<evidence type="ECO:0000313" key="3">
    <source>
        <dbReference type="Proteomes" id="UP000030982"/>
    </source>
</evidence>
<keyword evidence="3" id="KW-1185">Reference proteome</keyword>
<dbReference type="Proteomes" id="UP000030982">
    <property type="component" value="Unassembled WGS sequence"/>
</dbReference>
<evidence type="ECO:0000313" key="2">
    <source>
        <dbReference type="EMBL" id="KHL04989.1"/>
    </source>
</evidence>
<feature type="transmembrane region" description="Helical" evidence="1">
    <location>
        <begin position="125"/>
        <end position="141"/>
    </location>
</feature>
<keyword evidence="1" id="KW-0472">Membrane</keyword>
<keyword evidence="1" id="KW-0812">Transmembrane</keyword>
<feature type="transmembrane region" description="Helical" evidence="1">
    <location>
        <begin position="69"/>
        <end position="87"/>
    </location>
</feature>
<protein>
    <submittedName>
        <fullName evidence="2">Uncharacterized protein</fullName>
    </submittedName>
</protein>
<organism evidence="2 3">
    <name type="scientific">Sinomonas humi</name>
    <dbReference type="NCBI Taxonomy" id="1338436"/>
    <lineage>
        <taxon>Bacteria</taxon>
        <taxon>Bacillati</taxon>
        <taxon>Actinomycetota</taxon>
        <taxon>Actinomycetes</taxon>
        <taxon>Micrococcales</taxon>
        <taxon>Micrococcaceae</taxon>
        <taxon>Sinomonas</taxon>
    </lineage>
</organism>
<proteinExistence type="predicted"/>
<name>A0A0B2ASY5_9MICC</name>
<dbReference type="EMBL" id="JTDL01000037">
    <property type="protein sequence ID" value="KHL04989.1"/>
    <property type="molecule type" value="Genomic_DNA"/>
</dbReference>
<dbReference type="AlphaFoldDB" id="A0A0B2ASY5"/>
<feature type="transmembrane region" description="Helical" evidence="1">
    <location>
        <begin position="94"/>
        <end position="113"/>
    </location>
</feature>
<dbReference type="Pfam" id="PF09913">
    <property type="entry name" value="DUF2142"/>
    <property type="match status" value="1"/>
</dbReference>
<dbReference type="InterPro" id="IPR018674">
    <property type="entry name" value="DUF2142_membrane"/>
</dbReference>
<keyword evidence="1" id="KW-1133">Transmembrane helix</keyword>
<reference evidence="2 3" key="1">
    <citation type="submission" date="2014-09" db="EMBL/GenBank/DDBJ databases">
        <title>Genome sequence of Sinomonas sp. MUSC 117.</title>
        <authorList>
            <person name="Lee L.-H."/>
        </authorList>
    </citation>
    <scope>NUCLEOTIDE SEQUENCE [LARGE SCALE GENOMIC DNA]</scope>
    <source>
        <strain evidence="2 3">MUSC 117</strain>
    </source>
</reference>
<gene>
    <name evidence="2" type="ORF">LK10_03180</name>
</gene>
<feature type="transmembrane region" description="Helical" evidence="1">
    <location>
        <begin position="201"/>
        <end position="221"/>
    </location>
</feature>
<sequence>MGLALAGAGVVLGLAWQMVSNSFQSLGGSAVKDTPEQVVSVMLERTFDYARQYVGVMGWLDASLPTVTYVVWDAVAMGLLVGCLALWRGRRRIGIVLLSAVILLLPVVFQIPAAPELGYIWQGRYILPLVVVLLVACGFSFEGLDFQSRPARTLLKLTVFCLGFANFYGFVWVLRRYATGIGNGIFWDEFFGSPKWQPPGGLALIALLYCAITVWGSLACIRYLPRRRLIDAEDEQLESERRFRIAAGDDRG</sequence>